<evidence type="ECO:0000313" key="2">
    <source>
        <dbReference type="Proteomes" id="UP000094893"/>
    </source>
</evidence>
<name>A0A1C2JBH2_ACITH</name>
<gene>
    <name evidence="1" type="ORF">A6P07_01305</name>
</gene>
<evidence type="ECO:0000313" key="1">
    <source>
        <dbReference type="EMBL" id="OCX76927.1"/>
    </source>
</evidence>
<dbReference type="AlphaFoldDB" id="A0A1C2JBH2"/>
<comment type="caution">
    <text evidence="1">The sequence shown here is derived from an EMBL/GenBank/DDBJ whole genome shotgun (WGS) entry which is preliminary data.</text>
</comment>
<dbReference type="RefSeq" id="WP_024895228.1">
    <property type="nucleotide sequence ID" value="NZ_JAWXYA010000001.1"/>
</dbReference>
<accession>A0A1C2JBH2</accession>
<dbReference type="Proteomes" id="UP000094893">
    <property type="component" value="Unassembled WGS sequence"/>
</dbReference>
<protein>
    <submittedName>
        <fullName evidence="1">Uncharacterized protein</fullName>
    </submittedName>
</protein>
<dbReference type="GeneID" id="60696246"/>
<sequence>MNIIEAKRQKGLKYMALKMALEAPNETLNAIYQSGMPEDEIKDLKYIINAARRAPGYDPEKDLILKMNIA</sequence>
<reference evidence="1 2" key="1">
    <citation type="journal article" date="2016" name="Int. J. Mol. Sci.">
        <title>Comparative genomics of the extreme acidophile Acidithiobacillus thiooxidans reveals intraspecific divergence and niche adaptation.</title>
        <authorList>
            <person name="Zhang X."/>
            <person name="Feng X."/>
            <person name="Tao J."/>
            <person name="Ma L."/>
            <person name="Xiao Y."/>
            <person name="Liang Y."/>
            <person name="Liu X."/>
            <person name="Yin H."/>
        </authorList>
    </citation>
    <scope>NUCLEOTIDE SEQUENCE [LARGE SCALE GENOMIC DNA]</scope>
    <source>
        <strain evidence="1 2">A02</strain>
    </source>
</reference>
<proteinExistence type="predicted"/>
<organism evidence="1 2">
    <name type="scientific">Acidithiobacillus thiooxidans</name>
    <name type="common">Thiobacillus thiooxidans</name>
    <dbReference type="NCBI Taxonomy" id="930"/>
    <lineage>
        <taxon>Bacteria</taxon>
        <taxon>Pseudomonadati</taxon>
        <taxon>Pseudomonadota</taxon>
        <taxon>Acidithiobacillia</taxon>
        <taxon>Acidithiobacillales</taxon>
        <taxon>Acidithiobacillaceae</taxon>
        <taxon>Acidithiobacillus</taxon>
    </lineage>
</organism>
<dbReference type="EMBL" id="LWSA01000014">
    <property type="protein sequence ID" value="OCX76927.1"/>
    <property type="molecule type" value="Genomic_DNA"/>
</dbReference>